<accession>A0ABP8TE81</accession>
<comment type="caution">
    <text evidence="2">The sequence shown here is derived from an EMBL/GenBank/DDBJ whole genome shotgun (WGS) entry which is preliminary data.</text>
</comment>
<sequence>MSQAAQRNERAVFVTGAAGGIGTATVRALAERGYRVYAGVRRDAPHLRELRRVDQIQADVTDPDSVAEAAAEVARLQDGQGLHAVVNNAGIIIQGPLELVPADELRRQFAINVFGPAEVVRAFAPLLWKGHGRLINISAPTGRLAAPFAAPISASKAALDSLSDALRIELGAQGIAVVTVIPGAVETPIFAKADQAAEAALADADPARLALYRPQLAAVGAALAKMRQSKPETVAATIVKAIEASRPKTRYLANSDVRPMLLIARLPVRLRDRLIVRVLGLAKAT</sequence>
<dbReference type="PRINTS" id="PR00080">
    <property type="entry name" value="SDRFAMILY"/>
</dbReference>
<organism evidence="2 3">
    <name type="scientific">Actinoallomurus liliacearum</name>
    <dbReference type="NCBI Taxonomy" id="1080073"/>
    <lineage>
        <taxon>Bacteria</taxon>
        <taxon>Bacillati</taxon>
        <taxon>Actinomycetota</taxon>
        <taxon>Actinomycetes</taxon>
        <taxon>Streptosporangiales</taxon>
        <taxon>Thermomonosporaceae</taxon>
        <taxon>Actinoallomurus</taxon>
    </lineage>
</organism>
<dbReference type="InterPro" id="IPR036291">
    <property type="entry name" value="NAD(P)-bd_dom_sf"/>
</dbReference>
<evidence type="ECO:0000313" key="3">
    <source>
        <dbReference type="Proteomes" id="UP001500212"/>
    </source>
</evidence>
<protein>
    <submittedName>
        <fullName evidence="2">SDR family NAD(P)-dependent oxidoreductase</fullName>
    </submittedName>
</protein>
<dbReference type="PRINTS" id="PR00081">
    <property type="entry name" value="GDHRDH"/>
</dbReference>
<name>A0ABP8TE81_9ACTN</name>
<dbReference type="SUPFAM" id="SSF51735">
    <property type="entry name" value="NAD(P)-binding Rossmann-fold domains"/>
    <property type="match status" value="1"/>
</dbReference>
<gene>
    <name evidence="2" type="ORF">GCM10023195_20710</name>
</gene>
<dbReference type="Pfam" id="PF00106">
    <property type="entry name" value="adh_short"/>
    <property type="match status" value="1"/>
</dbReference>
<dbReference type="InterPro" id="IPR002347">
    <property type="entry name" value="SDR_fam"/>
</dbReference>
<dbReference type="EMBL" id="BAABHJ010000005">
    <property type="protein sequence ID" value="GAA4605888.1"/>
    <property type="molecule type" value="Genomic_DNA"/>
</dbReference>
<dbReference type="Proteomes" id="UP001500212">
    <property type="component" value="Unassembled WGS sequence"/>
</dbReference>
<keyword evidence="3" id="KW-1185">Reference proteome</keyword>
<dbReference type="PANTHER" id="PTHR43313">
    <property type="entry name" value="SHORT-CHAIN DEHYDROGENASE/REDUCTASE FAMILY 9C"/>
    <property type="match status" value="1"/>
</dbReference>
<comment type="similarity">
    <text evidence="1">Belongs to the short-chain dehydrogenases/reductases (SDR) family.</text>
</comment>
<dbReference type="PANTHER" id="PTHR43313:SF1">
    <property type="entry name" value="3BETA-HYDROXYSTEROID DEHYDROGENASE DHS-16"/>
    <property type="match status" value="1"/>
</dbReference>
<evidence type="ECO:0000313" key="2">
    <source>
        <dbReference type="EMBL" id="GAA4605888.1"/>
    </source>
</evidence>
<proteinExistence type="inferred from homology"/>
<evidence type="ECO:0000256" key="1">
    <source>
        <dbReference type="RuleBase" id="RU000363"/>
    </source>
</evidence>
<dbReference type="RefSeq" id="WP_345352036.1">
    <property type="nucleotide sequence ID" value="NZ_BAABHJ010000005.1"/>
</dbReference>
<reference evidence="3" key="1">
    <citation type="journal article" date="2019" name="Int. J. Syst. Evol. Microbiol.">
        <title>The Global Catalogue of Microorganisms (GCM) 10K type strain sequencing project: providing services to taxonomists for standard genome sequencing and annotation.</title>
        <authorList>
            <consortium name="The Broad Institute Genomics Platform"/>
            <consortium name="The Broad Institute Genome Sequencing Center for Infectious Disease"/>
            <person name="Wu L."/>
            <person name="Ma J."/>
        </authorList>
    </citation>
    <scope>NUCLEOTIDE SEQUENCE [LARGE SCALE GENOMIC DNA]</scope>
    <source>
        <strain evidence="3">JCM 17938</strain>
    </source>
</reference>
<dbReference type="Gene3D" id="3.40.50.720">
    <property type="entry name" value="NAD(P)-binding Rossmann-like Domain"/>
    <property type="match status" value="1"/>
</dbReference>